<comment type="pathway">
    <text evidence="2">Cofactor biosynthesis; L-ascorbate biosynthesis.</text>
</comment>
<dbReference type="GO" id="GO:0016020">
    <property type="term" value="C:membrane"/>
    <property type="evidence" value="ECO:0007669"/>
    <property type="project" value="InterPro"/>
</dbReference>
<dbReference type="GO" id="GO:0003885">
    <property type="term" value="F:D-arabinono-1,4-lactone oxidase activity"/>
    <property type="evidence" value="ECO:0007669"/>
    <property type="project" value="InterPro"/>
</dbReference>
<dbReference type="UniPathway" id="UPA00132"/>
<evidence type="ECO:0000256" key="1">
    <source>
        <dbReference type="ARBA" id="ARBA00001974"/>
    </source>
</evidence>
<comment type="cofactor">
    <cofactor evidence="1">
        <name>FAD</name>
        <dbReference type="ChEBI" id="CHEBI:57692"/>
    </cofactor>
</comment>
<dbReference type="PANTHER" id="PTHR43762">
    <property type="entry name" value="L-GULONOLACTONE OXIDASE"/>
    <property type="match status" value="1"/>
</dbReference>
<evidence type="ECO:0000256" key="3">
    <source>
        <dbReference type="ARBA" id="ARBA00023002"/>
    </source>
</evidence>
<feature type="domain" description="FAD-binding PCMH-type" evidence="5">
    <location>
        <begin position="114"/>
        <end position="317"/>
    </location>
</feature>
<accession>A0A1D2AF91</accession>
<sequence>SQPAVLVADKSHRDKLLEYLCPASRCFRAARHIFSLSAFVVGAPHSSYYAVASEQRASMGQRLAGLVCLISLLGCAFAQNFTGAPQTWTCRMAEEATHGSCGLPYELANFQGFFQCDDSTKVGRPADIDELKQLVQSYEHIKAVGVGHSWNKEQFCANTSADSSLNLVMTELLTTVNFIENPSDPTEWGANGPPPNFPIQVDEDAARVTVAAGVPQRMLLDYLSKYTAYKQPAGWTLPAFSWFIDQTIGGAVATGTHGSSMTWGSLSSQTHALKLVVANGTEVTLTRESHPHLWRAAGVSVGRLGVITELTLAIVPQQAVTRSLETTQFANFTAQMLEVQEDYVAARESGDEDAIKAALFAVDETQLFWFLPNRVIWRTDYSYSDKEPSDVIPNIDPADAATPEVSAQSGPSDDIVFDQAYTDPVRPNAAIRYGTDGWTRFYTIATQNYVRPGTFERRKAFLSQTEFTTASASFAPYDQYEVSIPLERAGTCLQEVGAEIYGPAKLYEGFRTPGLIRFVNGEEFYLSPTHGGPRMYINIEDYISRSTGKPNTQFQTVIQLFREKCGARLHWGKAGWPEHAQCFDGSVEYPNTWCDYGCAVAELDPGSKFQPLSSLWQWHAQVNGTEVRFDSCCTSQGFDARCTCAPRTSCEGVA</sequence>
<evidence type="ECO:0000256" key="4">
    <source>
        <dbReference type="SAM" id="MobiDB-lite"/>
    </source>
</evidence>
<feature type="non-terminal residue" evidence="6">
    <location>
        <position position="1"/>
    </location>
</feature>
<dbReference type="SUPFAM" id="SSF56176">
    <property type="entry name" value="FAD-binding/transporter-associated domain-like"/>
    <property type="match status" value="1"/>
</dbReference>
<name>A0A1D2AF91_AUXPR</name>
<evidence type="ECO:0000256" key="2">
    <source>
        <dbReference type="ARBA" id="ARBA00005147"/>
    </source>
</evidence>
<dbReference type="Pfam" id="PF01565">
    <property type="entry name" value="FAD_binding_4"/>
    <property type="match status" value="1"/>
</dbReference>
<protein>
    <recommendedName>
        <fullName evidence="5">FAD-binding PCMH-type domain-containing protein</fullName>
    </recommendedName>
</protein>
<dbReference type="AlphaFoldDB" id="A0A1D2AF91"/>
<organism evidence="6">
    <name type="scientific">Auxenochlorella protothecoides</name>
    <name type="common">Green microalga</name>
    <name type="synonym">Chlorella protothecoides</name>
    <dbReference type="NCBI Taxonomy" id="3075"/>
    <lineage>
        <taxon>Eukaryota</taxon>
        <taxon>Viridiplantae</taxon>
        <taxon>Chlorophyta</taxon>
        <taxon>core chlorophytes</taxon>
        <taxon>Trebouxiophyceae</taxon>
        <taxon>Chlorellales</taxon>
        <taxon>Chlorellaceae</taxon>
        <taxon>Auxenochlorella</taxon>
    </lineage>
</organism>
<dbReference type="EMBL" id="GDKF01000804">
    <property type="protein sequence ID" value="JAT77818.1"/>
    <property type="molecule type" value="Transcribed_RNA"/>
</dbReference>
<dbReference type="GO" id="GO:0071949">
    <property type="term" value="F:FAD binding"/>
    <property type="evidence" value="ECO:0007669"/>
    <property type="project" value="InterPro"/>
</dbReference>
<proteinExistence type="predicted"/>
<dbReference type="Gene3D" id="3.30.43.10">
    <property type="entry name" value="Uridine Diphospho-n-acetylenolpyruvylglucosamine Reductase, domain 2"/>
    <property type="match status" value="1"/>
</dbReference>
<evidence type="ECO:0000313" key="6">
    <source>
        <dbReference type="EMBL" id="JAT77818.1"/>
    </source>
</evidence>
<dbReference type="InterPro" id="IPR007173">
    <property type="entry name" value="ALO_C"/>
</dbReference>
<dbReference type="Pfam" id="PF04030">
    <property type="entry name" value="ALO"/>
    <property type="match status" value="1"/>
</dbReference>
<dbReference type="InterPro" id="IPR016166">
    <property type="entry name" value="FAD-bd_PCMH"/>
</dbReference>
<feature type="region of interest" description="Disordered" evidence="4">
    <location>
        <begin position="392"/>
        <end position="412"/>
    </location>
</feature>
<reference evidence="6" key="1">
    <citation type="submission" date="2015-08" db="EMBL/GenBank/DDBJ databases">
        <authorList>
            <person name="Babu N.S."/>
            <person name="Beckwith C.J."/>
            <person name="Beseler K.G."/>
            <person name="Brison A."/>
            <person name="Carone J.V."/>
            <person name="Caskin T.P."/>
            <person name="Diamond M."/>
            <person name="Durham M.E."/>
            <person name="Foxe J.M."/>
            <person name="Go M."/>
            <person name="Henderson B.A."/>
            <person name="Jones I.B."/>
            <person name="McGettigan J.A."/>
            <person name="Micheletti S.J."/>
            <person name="Nasrallah M.E."/>
            <person name="Ortiz D."/>
            <person name="Piller C.R."/>
            <person name="Privatt S.R."/>
            <person name="Schneider S.L."/>
            <person name="Sharp S."/>
            <person name="Smith T.C."/>
            <person name="Stanton J.D."/>
            <person name="Ullery H.E."/>
            <person name="Wilson R.J."/>
            <person name="Serrano M.G."/>
            <person name="Buck G."/>
            <person name="Lee V."/>
            <person name="Wang Y."/>
            <person name="Carvalho R."/>
            <person name="Voegtly L."/>
            <person name="Shi R."/>
            <person name="Duckworth R."/>
            <person name="Johnson A."/>
            <person name="Loviza R."/>
            <person name="Walstead R."/>
            <person name="Shah Z."/>
            <person name="Kiflezghi M."/>
            <person name="Wade K."/>
            <person name="Ball S.L."/>
            <person name="Bradley K.W."/>
            <person name="Asai D.J."/>
            <person name="Bowman C.A."/>
            <person name="Russell D.A."/>
            <person name="Pope W.H."/>
            <person name="Jacobs-Sera D."/>
            <person name="Hendrix R.W."/>
            <person name="Hatfull G.F."/>
        </authorList>
    </citation>
    <scope>NUCLEOTIDE SEQUENCE</scope>
</reference>
<dbReference type="PANTHER" id="PTHR43762:SF5">
    <property type="entry name" value="FAD-BINDING PCMH-TYPE DOMAIN-CONTAINING PROTEIN"/>
    <property type="match status" value="1"/>
</dbReference>
<dbReference type="Gene3D" id="3.30.465.10">
    <property type="match status" value="1"/>
</dbReference>
<dbReference type="Gene3D" id="3.30.70.2520">
    <property type="match status" value="1"/>
</dbReference>
<dbReference type="InterPro" id="IPR016169">
    <property type="entry name" value="FAD-bd_PCMH_sub2"/>
</dbReference>
<dbReference type="GO" id="GO:0019853">
    <property type="term" value="P:L-ascorbic acid biosynthetic process"/>
    <property type="evidence" value="ECO:0007669"/>
    <property type="project" value="UniProtKB-UniPathway"/>
</dbReference>
<gene>
    <name evidence="6" type="ORF">g.14512</name>
</gene>
<dbReference type="InterPro" id="IPR006094">
    <property type="entry name" value="Oxid_FAD_bind_N"/>
</dbReference>
<dbReference type="InterPro" id="IPR016167">
    <property type="entry name" value="FAD-bd_PCMH_sub1"/>
</dbReference>
<evidence type="ECO:0000259" key="5">
    <source>
        <dbReference type="PROSITE" id="PS51387"/>
    </source>
</evidence>
<dbReference type="PROSITE" id="PS51387">
    <property type="entry name" value="FAD_PCMH"/>
    <property type="match status" value="1"/>
</dbReference>
<keyword evidence="3" id="KW-0560">Oxidoreductase</keyword>
<dbReference type="InterPro" id="IPR010031">
    <property type="entry name" value="FAD_lactone_oxidase-like"/>
</dbReference>
<dbReference type="InterPro" id="IPR036318">
    <property type="entry name" value="FAD-bd_PCMH-like_sf"/>
</dbReference>